<keyword evidence="3 6" id="KW-0812">Transmembrane</keyword>
<feature type="transmembrane region" description="Helical" evidence="6">
    <location>
        <begin position="283"/>
        <end position="310"/>
    </location>
</feature>
<feature type="transmembrane region" description="Helical" evidence="6">
    <location>
        <begin position="741"/>
        <end position="762"/>
    </location>
</feature>
<feature type="transmembrane region" description="Helical" evidence="6">
    <location>
        <begin position="330"/>
        <end position="357"/>
    </location>
</feature>
<feature type="transmembrane region" description="Helical" evidence="6">
    <location>
        <begin position="459"/>
        <end position="476"/>
    </location>
</feature>
<comment type="caution">
    <text evidence="8">The sequence shown here is derived from an EMBL/GenBank/DDBJ whole genome shotgun (WGS) entry which is preliminary data.</text>
</comment>
<feature type="transmembrane region" description="Helical" evidence="6">
    <location>
        <begin position="71"/>
        <end position="92"/>
    </location>
</feature>
<dbReference type="InterPro" id="IPR003838">
    <property type="entry name" value="ABC3_permease_C"/>
</dbReference>
<name>A0ABS6D1R5_9FIRM</name>
<comment type="subcellular location">
    <subcellularLocation>
        <location evidence="1">Cell membrane</location>
        <topology evidence="1">Multi-pass membrane protein</topology>
    </subcellularLocation>
</comment>
<reference evidence="8 9" key="1">
    <citation type="submission" date="2021-06" db="EMBL/GenBank/DDBJ databases">
        <title>Faecalicatena sp. nov. isolated from porcine feces.</title>
        <authorList>
            <person name="Oh B.S."/>
            <person name="Lee J.H."/>
        </authorList>
    </citation>
    <scope>NUCLEOTIDE SEQUENCE [LARGE SCALE GENOMIC DNA]</scope>
    <source>
        <strain evidence="8 9">AGMB00832</strain>
    </source>
</reference>
<evidence type="ECO:0000256" key="3">
    <source>
        <dbReference type="ARBA" id="ARBA00022692"/>
    </source>
</evidence>
<dbReference type="RefSeq" id="WP_216240569.1">
    <property type="nucleotide sequence ID" value="NZ_JABACJ020000004.1"/>
</dbReference>
<sequence length="866" mass="99879">MKRKADYFGAAIGFIISCLILFGRWIHFQGAGYTIFGFVYKVHKYGGIISFSKVFENVETVAATERSIVPAYFFLFLPILLAVVLIVRSVLLIKGKKVSVLTNFAYWIGLFYLMTVFLAPYCISVPFFASLFLMLADYIGTRLILEGAEMSRQARELKQREREAKLDKIRRMHFPGRYSKDFYEVVFANFRSNLRGYLLFIVAASVSVALFYVLFGALALIYMMNPDLNLMMTSGIFKIFSEVLNIVVFLSVMLLVLIISNYIKTRMKNYGIFLGLGIRKKTLWLVIALEYLVCILSSLAVGLLLGNLGFPVLKYLYLQSQGIRMDVPTAYQVVTLVTAIAFLLMTGLATLINYHLFEGVDITSSAVNAAKKEGVPKNHLFLGLFYGLYCIYAGIRGFIYGHWMEGLSRVAILLFGALLILYCGGGKLVPWFRKKKERYFKHMFQVLPWKYRFKTNAKYLFLLFTIQTLALSVYLPRLSSCLISAHGEELYPYDFVCMAHEEDSEFFQEMKKDYDIRMETYPMVRIDTLLSEPFSFNTLIRSTNGGMFFPLGQQVGISETTYQKLKAEAAPKDKSILHLKGKEINVVFQQDSSQRARLLDWYVSPMEHLGYDPHLRAGRICYYDLLTRDTLYPPYQIKSQEKRILTGMFHNGDQENIVVFSDEHFDDLLKSVEGRLDKEPSPTQLVTLHTTKEEYQEISDKLTIFSRKNASDSAWDATILPYYAKQVQKPLAEGERFFKEIAFSATIFIMLLSSLFIFYLKFSLDIDDLRRRNGLLEAIGMGRKGRERIIRSEMAMHSLWPLLFAAAISVIFFTVLPAMRLFSRIEMQYYYITQLILLLVYTQVYHLGIHFLEKHFIKVICTREFH</sequence>
<evidence type="ECO:0000259" key="7">
    <source>
        <dbReference type="Pfam" id="PF02687"/>
    </source>
</evidence>
<keyword evidence="5 6" id="KW-0472">Membrane</keyword>
<feature type="transmembrane region" description="Helical" evidence="6">
    <location>
        <begin position="104"/>
        <end position="121"/>
    </location>
</feature>
<evidence type="ECO:0000256" key="6">
    <source>
        <dbReference type="SAM" id="Phobius"/>
    </source>
</evidence>
<evidence type="ECO:0000313" key="9">
    <source>
        <dbReference type="Proteomes" id="UP000723714"/>
    </source>
</evidence>
<organism evidence="8 9">
    <name type="scientific">Faecalicatena faecalis</name>
    <dbReference type="NCBI Taxonomy" id="2726362"/>
    <lineage>
        <taxon>Bacteria</taxon>
        <taxon>Bacillati</taxon>
        <taxon>Bacillota</taxon>
        <taxon>Clostridia</taxon>
        <taxon>Lachnospirales</taxon>
        <taxon>Lachnospiraceae</taxon>
        <taxon>Faecalicatena</taxon>
    </lineage>
</organism>
<dbReference type="Proteomes" id="UP000723714">
    <property type="component" value="Unassembled WGS sequence"/>
</dbReference>
<evidence type="ECO:0000256" key="4">
    <source>
        <dbReference type="ARBA" id="ARBA00022989"/>
    </source>
</evidence>
<feature type="transmembrane region" description="Helical" evidence="6">
    <location>
        <begin position="411"/>
        <end position="432"/>
    </location>
</feature>
<feature type="transmembrane region" description="Helical" evidence="6">
    <location>
        <begin position="799"/>
        <end position="822"/>
    </location>
</feature>
<gene>
    <name evidence="8" type="ORF">HGO97_006900</name>
</gene>
<feature type="transmembrane region" description="Helical" evidence="6">
    <location>
        <begin position="197"/>
        <end position="223"/>
    </location>
</feature>
<dbReference type="Pfam" id="PF02687">
    <property type="entry name" value="FtsX"/>
    <property type="match status" value="1"/>
</dbReference>
<feature type="transmembrane region" description="Helical" evidence="6">
    <location>
        <begin position="828"/>
        <end position="848"/>
    </location>
</feature>
<accession>A0ABS6D1R5</accession>
<feature type="domain" description="ABC3 transporter permease C-terminal" evidence="7">
    <location>
        <begin position="246"/>
        <end position="351"/>
    </location>
</feature>
<evidence type="ECO:0000256" key="2">
    <source>
        <dbReference type="ARBA" id="ARBA00022475"/>
    </source>
</evidence>
<dbReference type="PROSITE" id="PS51257">
    <property type="entry name" value="PROKAR_LIPOPROTEIN"/>
    <property type="match status" value="1"/>
</dbReference>
<protein>
    <submittedName>
        <fullName evidence="8">FtsX-like permease family protein</fullName>
    </submittedName>
</protein>
<feature type="transmembrane region" description="Helical" evidence="6">
    <location>
        <begin position="127"/>
        <end position="145"/>
    </location>
</feature>
<dbReference type="EMBL" id="JABACJ020000004">
    <property type="protein sequence ID" value="MBU3875537.1"/>
    <property type="molecule type" value="Genomic_DNA"/>
</dbReference>
<evidence type="ECO:0000256" key="5">
    <source>
        <dbReference type="ARBA" id="ARBA00023136"/>
    </source>
</evidence>
<evidence type="ECO:0000256" key="1">
    <source>
        <dbReference type="ARBA" id="ARBA00004651"/>
    </source>
</evidence>
<feature type="transmembrane region" description="Helical" evidence="6">
    <location>
        <begin position="378"/>
        <end position="399"/>
    </location>
</feature>
<keyword evidence="2" id="KW-1003">Cell membrane</keyword>
<dbReference type="PANTHER" id="PTHR46795:SF3">
    <property type="entry name" value="ABC TRANSPORTER PERMEASE"/>
    <property type="match status" value="1"/>
</dbReference>
<keyword evidence="9" id="KW-1185">Reference proteome</keyword>
<dbReference type="InterPro" id="IPR052536">
    <property type="entry name" value="ABC-4_Integral_Memb_Prot"/>
</dbReference>
<proteinExistence type="predicted"/>
<keyword evidence="4 6" id="KW-1133">Transmembrane helix</keyword>
<feature type="transmembrane region" description="Helical" evidence="6">
    <location>
        <begin position="7"/>
        <end position="26"/>
    </location>
</feature>
<feature type="transmembrane region" description="Helical" evidence="6">
    <location>
        <begin position="243"/>
        <end position="263"/>
    </location>
</feature>
<evidence type="ECO:0000313" key="8">
    <source>
        <dbReference type="EMBL" id="MBU3875537.1"/>
    </source>
</evidence>
<dbReference type="PANTHER" id="PTHR46795">
    <property type="entry name" value="ABC TRANSPORTER PERMEASE-RELATED-RELATED"/>
    <property type="match status" value="1"/>
</dbReference>